<dbReference type="PANTHER" id="PTHR33608">
    <property type="entry name" value="BLL2464 PROTEIN"/>
    <property type="match status" value="1"/>
</dbReference>
<dbReference type="OrthoDB" id="9776116at2"/>
<dbReference type="PANTHER" id="PTHR33608:SF7">
    <property type="entry name" value="DUF58 DOMAIN-CONTAINING PROTEIN"/>
    <property type="match status" value="1"/>
</dbReference>
<dbReference type="RefSeq" id="WP_048922247.1">
    <property type="nucleotide sequence ID" value="NZ_CP010777.1"/>
</dbReference>
<organism evidence="2 3">
    <name type="scientific">Rufibacter radiotolerans</name>
    <dbReference type="NCBI Taxonomy" id="1379910"/>
    <lineage>
        <taxon>Bacteria</taxon>
        <taxon>Pseudomonadati</taxon>
        <taxon>Bacteroidota</taxon>
        <taxon>Cytophagia</taxon>
        <taxon>Cytophagales</taxon>
        <taxon>Hymenobacteraceae</taxon>
        <taxon>Rufibacter</taxon>
    </lineage>
</organism>
<dbReference type="STRING" id="1379910.TH63_18435"/>
<proteinExistence type="predicted"/>
<dbReference type="AlphaFoldDB" id="A0A0H4VMQ1"/>
<dbReference type="Gene3D" id="3.40.50.410">
    <property type="entry name" value="von Willebrand factor, type A domain"/>
    <property type="match status" value="1"/>
</dbReference>
<dbReference type="SUPFAM" id="SSF53300">
    <property type="entry name" value="vWA-like"/>
    <property type="match status" value="1"/>
</dbReference>
<keyword evidence="3" id="KW-1185">Reference proteome</keyword>
<dbReference type="KEGG" id="ruf:TH63_18435"/>
<evidence type="ECO:0000313" key="2">
    <source>
        <dbReference type="EMBL" id="AKQ47170.1"/>
    </source>
</evidence>
<sequence>MPHRLLNPQTFSAIKDLRLIAKAVVDGFLLGQNQSIRRGAGIEFSQYRSYQPGDDLRQLDWKMFARSDRYYIRESEVDSSVAVRFVLDASGSMAHQDGTLSKLDYARYLVAALAYLATQQGDAVGLFVLQKDQVLQLAPGQSTQHLQRLFHQLDQVKPGGNFPAADRLTPVFAKKRQKEITVLVTDMYEQTSEITETLRKIGAREKDTLLFHLMGQNELEFTYQGQVSFQDLETGQILQVNAETQKTTYLENLQQWLQTIEADTRKRQIQYERFHLHEPLDKALRAFLLNRAKQ</sequence>
<feature type="domain" description="DUF58" evidence="1">
    <location>
        <begin position="46"/>
        <end position="246"/>
    </location>
</feature>
<reference evidence="2 3" key="1">
    <citation type="submission" date="2015-01" db="EMBL/GenBank/DDBJ databases">
        <title>Rufibacter sp./DG31D/ whole genome sequencing.</title>
        <authorList>
            <person name="Kim M.K."/>
            <person name="Srinivasan S."/>
            <person name="Lee J.-J."/>
        </authorList>
    </citation>
    <scope>NUCLEOTIDE SEQUENCE [LARGE SCALE GENOMIC DNA]</scope>
    <source>
        <strain evidence="2 3">DG31D</strain>
    </source>
</reference>
<accession>A0A0H4VMQ1</accession>
<dbReference type="EMBL" id="CP010777">
    <property type="protein sequence ID" value="AKQ47170.1"/>
    <property type="molecule type" value="Genomic_DNA"/>
</dbReference>
<dbReference type="Proteomes" id="UP000036458">
    <property type="component" value="Chromosome"/>
</dbReference>
<protein>
    <recommendedName>
        <fullName evidence="1">DUF58 domain-containing protein</fullName>
    </recommendedName>
</protein>
<evidence type="ECO:0000259" key="1">
    <source>
        <dbReference type="Pfam" id="PF01882"/>
    </source>
</evidence>
<dbReference type="PATRIC" id="fig|1379910.4.peg.4020"/>
<dbReference type="Pfam" id="PF01882">
    <property type="entry name" value="DUF58"/>
    <property type="match status" value="1"/>
</dbReference>
<dbReference type="InterPro" id="IPR036465">
    <property type="entry name" value="vWFA_dom_sf"/>
</dbReference>
<name>A0A0H4VMQ1_9BACT</name>
<dbReference type="InterPro" id="IPR002881">
    <property type="entry name" value="DUF58"/>
</dbReference>
<evidence type="ECO:0000313" key="3">
    <source>
        <dbReference type="Proteomes" id="UP000036458"/>
    </source>
</evidence>
<gene>
    <name evidence="2" type="ORF">TH63_18435</name>
</gene>